<dbReference type="EMBL" id="OA884504">
    <property type="protein sequence ID" value="CAD7280893.1"/>
    <property type="molecule type" value="Genomic_DNA"/>
</dbReference>
<evidence type="ECO:0000313" key="3">
    <source>
        <dbReference type="Proteomes" id="UP000678499"/>
    </source>
</evidence>
<keyword evidence="1" id="KW-1133">Transmembrane helix</keyword>
<organism evidence="2">
    <name type="scientific">Notodromas monacha</name>
    <dbReference type="NCBI Taxonomy" id="399045"/>
    <lineage>
        <taxon>Eukaryota</taxon>
        <taxon>Metazoa</taxon>
        <taxon>Ecdysozoa</taxon>
        <taxon>Arthropoda</taxon>
        <taxon>Crustacea</taxon>
        <taxon>Oligostraca</taxon>
        <taxon>Ostracoda</taxon>
        <taxon>Podocopa</taxon>
        <taxon>Podocopida</taxon>
        <taxon>Cypridocopina</taxon>
        <taxon>Cypridoidea</taxon>
        <taxon>Cyprididae</taxon>
        <taxon>Notodromas</taxon>
    </lineage>
</organism>
<name>A0A7R9GH27_9CRUS</name>
<sequence>MFEFVEGADGDDAAYALSRLLVRHPATDELEERHLDKRKCYIGRRFFSRTTGLGSPRLLLVALFLLAGVCRPVVVMSTVSTLTANVIKAPEKNAMKDKTETFHTRTK</sequence>
<feature type="transmembrane region" description="Helical" evidence="1">
    <location>
        <begin position="58"/>
        <end position="87"/>
    </location>
</feature>
<accession>A0A7R9GH27</accession>
<keyword evidence="1" id="KW-0812">Transmembrane</keyword>
<evidence type="ECO:0000256" key="1">
    <source>
        <dbReference type="SAM" id="Phobius"/>
    </source>
</evidence>
<protein>
    <submittedName>
        <fullName evidence="2">Uncharacterized protein</fullName>
    </submittedName>
</protein>
<reference evidence="2" key="1">
    <citation type="submission" date="2020-11" db="EMBL/GenBank/DDBJ databases">
        <authorList>
            <person name="Tran Van P."/>
        </authorList>
    </citation>
    <scope>NUCLEOTIDE SEQUENCE</scope>
</reference>
<evidence type="ECO:0000313" key="2">
    <source>
        <dbReference type="EMBL" id="CAD7280893.1"/>
    </source>
</evidence>
<keyword evidence="1" id="KW-0472">Membrane</keyword>
<proteinExistence type="predicted"/>
<gene>
    <name evidence="2" type="ORF">NMOB1V02_LOCUS8550</name>
</gene>
<dbReference type="Proteomes" id="UP000678499">
    <property type="component" value="Unassembled WGS sequence"/>
</dbReference>
<dbReference type="AlphaFoldDB" id="A0A7R9GH27"/>
<keyword evidence="3" id="KW-1185">Reference proteome</keyword>
<dbReference type="EMBL" id="CAJPEX010002467">
    <property type="protein sequence ID" value="CAG0921045.1"/>
    <property type="molecule type" value="Genomic_DNA"/>
</dbReference>